<name>A0ACC5R7Q8_9HYPH</name>
<evidence type="ECO:0000313" key="1">
    <source>
        <dbReference type="EMBL" id="MBK1868700.1"/>
    </source>
</evidence>
<sequence>MSPDIDDHCETRLLQRLLSVVLPVRARHRRRRVSARDVGALNNHLLRDIGLDRIHVRERRK</sequence>
<evidence type="ECO:0000313" key="2">
    <source>
        <dbReference type="Proteomes" id="UP000616151"/>
    </source>
</evidence>
<accession>A0ACC5R7Q8</accession>
<gene>
    <name evidence="1" type="ORF">JHL16_20255</name>
</gene>
<proteinExistence type="predicted"/>
<protein>
    <submittedName>
        <fullName evidence="1">DUF1127 domain-containing protein</fullName>
    </submittedName>
</protein>
<keyword evidence="2" id="KW-1185">Reference proteome</keyword>
<organism evidence="1 2">
    <name type="scientific">Taklimakanibacter albus</name>
    <dbReference type="NCBI Taxonomy" id="2800327"/>
    <lineage>
        <taxon>Bacteria</taxon>
        <taxon>Pseudomonadati</taxon>
        <taxon>Pseudomonadota</taxon>
        <taxon>Alphaproteobacteria</taxon>
        <taxon>Hyphomicrobiales</taxon>
        <taxon>Aestuariivirgaceae</taxon>
        <taxon>Taklimakanibacter</taxon>
    </lineage>
</organism>
<dbReference type="Proteomes" id="UP000616151">
    <property type="component" value="Unassembled WGS sequence"/>
</dbReference>
<reference evidence="1" key="1">
    <citation type="submission" date="2021-01" db="EMBL/GenBank/DDBJ databases">
        <authorList>
            <person name="Sun Q."/>
        </authorList>
    </citation>
    <scope>NUCLEOTIDE SEQUENCE</scope>
    <source>
        <strain evidence="1">YIM B02566</strain>
    </source>
</reference>
<comment type="caution">
    <text evidence="1">The sequence shown here is derived from an EMBL/GenBank/DDBJ whole genome shotgun (WGS) entry which is preliminary data.</text>
</comment>
<dbReference type="EMBL" id="JAENHL010000007">
    <property type="protein sequence ID" value="MBK1868700.1"/>
    <property type="molecule type" value="Genomic_DNA"/>
</dbReference>